<accession>A0A645CMX5</accession>
<dbReference type="NCBIfam" id="TIGR04491">
    <property type="entry name" value="reactive_PduG"/>
    <property type="match status" value="1"/>
</dbReference>
<protein>
    <submittedName>
        <fullName evidence="2">Diol dehydratase-reactivating factor alpha subunit</fullName>
    </submittedName>
</protein>
<organism evidence="2">
    <name type="scientific">bioreactor metagenome</name>
    <dbReference type="NCBI Taxonomy" id="1076179"/>
    <lineage>
        <taxon>unclassified sequences</taxon>
        <taxon>metagenomes</taxon>
        <taxon>ecological metagenomes</taxon>
    </lineage>
</organism>
<name>A0A645CMX5_9ZZZZ</name>
<dbReference type="AlphaFoldDB" id="A0A645CMX5"/>
<dbReference type="Pfam" id="PF08841">
    <property type="entry name" value="DDR"/>
    <property type="match status" value="1"/>
</dbReference>
<dbReference type="InterPro" id="IPR030994">
    <property type="entry name" value="DDR_dom"/>
</dbReference>
<evidence type="ECO:0000259" key="1">
    <source>
        <dbReference type="Pfam" id="PF08841"/>
    </source>
</evidence>
<comment type="caution">
    <text evidence="2">The sequence shown here is derived from an EMBL/GenBank/DDBJ whole genome shotgun (WGS) entry which is preliminary data.</text>
</comment>
<dbReference type="InterPro" id="IPR043129">
    <property type="entry name" value="ATPase_NBD"/>
</dbReference>
<evidence type="ECO:0000313" key="2">
    <source>
        <dbReference type="EMBL" id="MPM78267.1"/>
    </source>
</evidence>
<dbReference type="Gene3D" id="3.30.420.40">
    <property type="match status" value="3"/>
</dbReference>
<proteinExistence type="predicted"/>
<feature type="domain" description="Diol dehydratase reactivase ATPase-like" evidence="1">
    <location>
        <begin position="1"/>
        <end position="249"/>
    </location>
</feature>
<reference evidence="2" key="1">
    <citation type="submission" date="2019-08" db="EMBL/GenBank/DDBJ databases">
        <authorList>
            <person name="Kucharzyk K."/>
            <person name="Murdoch R.W."/>
            <person name="Higgins S."/>
            <person name="Loffler F."/>
        </authorList>
    </citation>
    <scope>NUCLEOTIDE SEQUENCE</scope>
</reference>
<sequence>MENAVGIAAMVKADKLQMQMIADELSIKLKVPVKVGGVEADMAIRGALTTPGSSKPLAILDMGAGSTDASIITRDGEIKSIHLAGAGNMVTMLIKSELGVDDFDLAEDIKKYPLAKVESLFNLRHEDGTVKFFNEPLDPKFFAKVVILKEEEMIPLDGNYSLEKIKLIRKSSKEKVFVTNALRALSEVSPTNNIRDIEFVVLVGGSALDFEIPQLVTDALAQYHIVAGRANIRGCEGPRNAVATGLILSSIEEGE</sequence>
<dbReference type="SUPFAM" id="SSF53067">
    <property type="entry name" value="Actin-like ATPase domain"/>
    <property type="match status" value="2"/>
</dbReference>
<gene>
    <name evidence="2" type="primary">ddrA_3</name>
    <name evidence="2" type="ORF">SDC9_125278</name>
</gene>
<dbReference type="EMBL" id="VSSQ01028525">
    <property type="protein sequence ID" value="MPM78267.1"/>
    <property type="molecule type" value="Genomic_DNA"/>
</dbReference>
<dbReference type="InterPro" id="IPR009191">
    <property type="entry name" value="DDRA"/>
</dbReference>